<dbReference type="Proteomes" id="UP000094067">
    <property type="component" value="Unassembled WGS sequence"/>
</dbReference>
<dbReference type="AlphaFoldDB" id="A0A1E3A7T6"/>
<dbReference type="InterPro" id="IPR037126">
    <property type="entry name" value="PdaC/RsiV-like_sf"/>
</dbReference>
<evidence type="ECO:0000259" key="2">
    <source>
        <dbReference type="Pfam" id="PF13739"/>
    </source>
</evidence>
<gene>
    <name evidence="3" type="ORF">BEI61_05365</name>
</gene>
<reference evidence="3 4" key="1">
    <citation type="submission" date="2016-07" db="EMBL/GenBank/DDBJ databases">
        <title>Characterization of isolates of Eisenbergiella tayi derived from blood cultures, using whole genome sequencing.</title>
        <authorList>
            <person name="Burdz T."/>
            <person name="Wiebe D."/>
            <person name="Huynh C."/>
            <person name="Bernard K."/>
        </authorList>
    </citation>
    <scope>NUCLEOTIDE SEQUENCE [LARGE SCALE GENOMIC DNA]</scope>
    <source>
        <strain evidence="3 4">NML 110608</strain>
    </source>
</reference>
<dbReference type="RefSeq" id="WP_069154674.1">
    <property type="nucleotide sequence ID" value="NZ_MCGH01000003.1"/>
</dbReference>
<dbReference type="EMBL" id="MCGH01000003">
    <property type="protein sequence ID" value="ODM04557.1"/>
    <property type="molecule type" value="Genomic_DNA"/>
</dbReference>
<dbReference type="InterPro" id="IPR021729">
    <property type="entry name" value="DUF3298"/>
</dbReference>
<dbReference type="PATRIC" id="fig|1432052.4.peg.5971"/>
<accession>A0A1E3A7T6</accession>
<feature type="domain" description="Deacetylase PdaC" evidence="2">
    <location>
        <begin position="16"/>
        <end position="110"/>
    </location>
</feature>
<evidence type="ECO:0000313" key="3">
    <source>
        <dbReference type="EMBL" id="ODM04557.1"/>
    </source>
</evidence>
<dbReference type="Pfam" id="PF11738">
    <property type="entry name" value="DUF3298"/>
    <property type="match status" value="1"/>
</dbReference>
<proteinExistence type="predicted"/>
<evidence type="ECO:0000313" key="4">
    <source>
        <dbReference type="Proteomes" id="UP000094067"/>
    </source>
</evidence>
<dbReference type="Gene3D" id="3.30.565.40">
    <property type="entry name" value="Fervidobacterium nodosum Rt17-B1 like"/>
    <property type="match status" value="1"/>
</dbReference>
<dbReference type="InterPro" id="IPR025303">
    <property type="entry name" value="PdaC"/>
</dbReference>
<name>A0A1E3A7T6_9FIRM</name>
<dbReference type="Pfam" id="PF13739">
    <property type="entry name" value="PdaC"/>
    <property type="match status" value="1"/>
</dbReference>
<protein>
    <recommendedName>
        <fullName evidence="5">DUF3298/DUF4163 domain-containing protein</fullName>
    </recommendedName>
</protein>
<evidence type="ECO:0000259" key="1">
    <source>
        <dbReference type="Pfam" id="PF11738"/>
    </source>
</evidence>
<evidence type="ECO:0008006" key="5">
    <source>
        <dbReference type="Google" id="ProtNLM"/>
    </source>
</evidence>
<sequence>MQTYYKTTLEDTLYDEDTAVLTYKINYPCISSSFCSVQSINDFYYREAKNSENYCRTILYQQALENAKDTQARPFNSYEFIIDFTVTYNEKCILSLYTDTYTYTGGAHGGTKRTSNTWNLRNCTLLQLGDVYPLTPDSLCKLQKNITHQIAERQQENPDTYFDNYEFLIRENLNLANFYLEPYNGILFFQQYDIAPYSTGIPTFHFPIWNIF</sequence>
<organism evidence="3 4">
    <name type="scientific">Eisenbergiella tayi</name>
    <dbReference type="NCBI Taxonomy" id="1432052"/>
    <lineage>
        <taxon>Bacteria</taxon>
        <taxon>Bacillati</taxon>
        <taxon>Bacillota</taxon>
        <taxon>Clostridia</taxon>
        <taxon>Lachnospirales</taxon>
        <taxon>Lachnospiraceae</taxon>
        <taxon>Eisenbergiella</taxon>
    </lineage>
</organism>
<dbReference type="Gene3D" id="3.90.640.20">
    <property type="entry name" value="Heat-shock cognate protein, ATPase"/>
    <property type="match status" value="1"/>
</dbReference>
<feature type="domain" description="DUF3298" evidence="1">
    <location>
        <begin position="138"/>
        <end position="207"/>
    </location>
</feature>
<comment type="caution">
    <text evidence="3">The sequence shown here is derived from an EMBL/GenBank/DDBJ whole genome shotgun (WGS) entry which is preliminary data.</text>
</comment>